<accession>A0AAW9HKR8</accession>
<name>A0AAW9HKR8_9ACTO</name>
<dbReference type="InterPro" id="IPR011129">
    <property type="entry name" value="CSD"/>
</dbReference>
<sequence length="124" mass="13434">MATGKVKFFDEKKGFGYISGDDGVDVFLPASALATGVKVKKGTLVEYGVAETRRGPAALSVEVIPQVESLARKNRRSPEETVLIVEDLIKMLDHASTQLRRGKYPEGGQLIARALRALADDFDA</sequence>
<dbReference type="InterPro" id="IPR012340">
    <property type="entry name" value="NA-bd_OB-fold"/>
</dbReference>
<protein>
    <submittedName>
        <fullName evidence="2">Cold shock domain-containing protein</fullName>
    </submittedName>
</protein>
<dbReference type="SMART" id="SM00357">
    <property type="entry name" value="CSP"/>
    <property type="match status" value="1"/>
</dbReference>
<reference evidence="2" key="1">
    <citation type="submission" date="2023-10" db="EMBL/GenBank/DDBJ databases">
        <title>Whole Genome based description of the genera Actinobaculum and Actinotignum reveals a complex phylogenetic relationship within the species included in the genus Actinotignum.</title>
        <authorList>
            <person name="Jensen C.S."/>
            <person name="Dargis R."/>
            <person name="Kemp M."/>
            <person name="Christensen J.J."/>
        </authorList>
    </citation>
    <scope>NUCLEOTIDE SEQUENCE</scope>
    <source>
        <strain evidence="2">SLA_B511</strain>
    </source>
</reference>
<dbReference type="Gene3D" id="2.40.50.140">
    <property type="entry name" value="Nucleic acid-binding proteins"/>
    <property type="match status" value="1"/>
</dbReference>
<gene>
    <name evidence="2" type="ORF">R6G80_00675</name>
</gene>
<comment type="caution">
    <text evidence="2">The sequence shown here is derived from an EMBL/GenBank/DDBJ whole genome shotgun (WGS) entry which is preliminary data.</text>
</comment>
<dbReference type="EMBL" id="JAWNGC010000001">
    <property type="protein sequence ID" value="MDY5154246.1"/>
    <property type="molecule type" value="Genomic_DNA"/>
</dbReference>
<dbReference type="PROSITE" id="PS51857">
    <property type="entry name" value="CSD_2"/>
    <property type="match status" value="1"/>
</dbReference>
<evidence type="ECO:0000313" key="3">
    <source>
        <dbReference type="Proteomes" id="UP001281731"/>
    </source>
</evidence>
<dbReference type="AlphaFoldDB" id="A0AAW9HKR8"/>
<dbReference type="GO" id="GO:0003676">
    <property type="term" value="F:nucleic acid binding"/>
    <property type="evidence" value="ECO:0007669"/>
    <property type="project" value="InterPro"/>
</dbReference>
<organism evidence="2 3">
    <name type="scientific">Actinotignum urinale</name>
    <dbReference type="NCBI Taxonomy" id="190146"/>
    <lineage>
        <taxon>Bacteria</taxon>
        <taxon>Bacillati</taxon>
        <taxon>Actinomycetota</taxon>
        <taxon>Actinomycetes</taxon>
        <taxon>Actinomycetales</taxon>
        <taxon>Actinomycetaceae</taxon>
        <taxon>Actinotignum</taxon>
    </lineage>
</organism>
<feature type="domain" description="CSD" evidence="1">
    <location>
        <begin position="1"/>
        <end position="63"/>
    </location>
</feature>
<proteinExistence type="predicted"/>
<dbReference type="RefSeq" id="WP_022865904.1">
    <property type="nucleotide sequence ID" value="NZ_JAWNFQ010000002.1"/>
</dbReference>
<dbReference type="Proteomes" id="UP001281731">
    <property type="component" value="Unassembled WGS sequence"/>
</dbReference>
<dbReference type="Pfam" id="PF00313">
    <property type="entry name" value="CSD"/>
    <property type="match status" value="1"/>
</dbReference>
<evidence type="ECO:0000259" key="1">
    <source>
        <dbReference type="PROSITE" id="PS51857"/>
    </source>
</evidence>
<evidence type="ECO:0000313" key="2">
    <source>
        <dbReference type="EMBL" id="MDY5154246.1"/>
    </source>
</evidence>
<dbReference type="SUPFAM" id="SSF50249">
    <property type="entry name" value="Nucleic acid-binding proteins"/>
    <property type="match status" value="1"/>
</dbReference>
<dbReference type="InterPro" id="IPR002059">
    <property type="entry name" value="CSP_DNA-bd"/>
</dbReference>